<evidence type="ECO:0000256" key="4">
    <source>
        <dbReference type="ARBA" id="ARBA00023242"/>
    </source>
</evidence>
<keyword evidence="7" id="KW-1185">Reference proteome</keyword>
<evidence type="ECO:0000259" key="5">
    <source>
        <dbReference type="PROSITE" id="PS52014"/>
    </source>
</evidence>
<evidence type="ECO:0000313" key="7">
    <source>
        <dbReference type="Proteomes" id="UP000186922"/>
    </source>
</evidence>
<dbReference type="InterPro" id="IPR048589">
    <property type="entry name" value="SAMD1-like_WH"/>
</dbReference>
<evidence type="ECO:0000256" key="3">
    <source>
        <dbReference type="ARBA" id="ARBA00022853"/>
    </source>
</evidence>
<proteinExistence type="predicted"/>
<evidence type="ECO:0000313" key="6">
    <source>
        <dbReference type="EMBL" id="GAV03220.1"/>
    </source>
</evidence>
<dbReference type="EMBL" id="BDGG01000009">
    <property type="protein sequence ID" value="GAV03220.1"/>
    <property type="molecule type" value="Genomic_DNA"/>
</dbReference>
<evidence type="ECO:0000256" key="2">
    <source>
        <dbReference type="ARBA" id="ARBA00022553"/>
    </source>
</evidence>
<dbReference type="GO" id="GO:0006325">
    <property type="term" value="P:chromatin organization"/>
    <property type="evidence" value="ECO:0007669"/>
    <property type="project" value="UniProtKB-KW"/>
</dbReference>
<feature type="domain" description="SAMD1-like winged helix (WH)" evidence="5">
    <location>
        <begin position="1"/>
        <end position="77"/>
    </location>
</feature>
<keyword evidence="4" id="KW-0539">Nucleus</keyword>
<dbReference type="PROSITE" id="PS52014">
    <property type="entry name" value="SAMD1_WH"/>
    <property type="match status" value="1"/>
</dbReference>
<dbReference type="GO" id="GO:0005634">
    <property type="term" value="C:nucleus"/>
    <property type="evidence" value="ECO:0007669"/>
    <property type="project" value="UniProtKB-SubCell"/>
</dbReference>
<dbReference type="AlphaFoldDB" id="A0A1D1VNQ6"/>
<accession>A0A1D1VNQ6</accession>
<keyword evidence="2" id="KW-0597">Phosphoprotein</keyword>
<comment type="subcellular location">
    <subcellularLocation>
        <location evidence="1">Nucleus</location>
    </subcellularLocation>
</comment>
<evidence type="ECO:0000256" key="1">
    <source>
        <dbReference type="ARBA" id="ARBA00004123"/>
    </source>
</evidence>
<comment type="caution">
    <text evidence="6">The sequence shown here is derived from an EMBL/GenBank/DDBJ whole genome shotgun (WGS) entry which is preliminary data.</text>
</comment>
<dbReference type="OrthoDB" id="10004495at2759"/>
<organism evidence="6 7">
    <name type="scientific">Ramazzottius varieornatus</name>
    <name type="common">Water bear</name>
    <name type="synonym">Tardigrade</name>
    <dbReference type="NCBI Taxonomy" id="947166"/>
    <lineage>
        <taxon>Eukaryota</taxon>
        <taxon>Metazoa</taxon>
        <taxon>Ecdysozoa</taxon>
        <taxon>Tardigrada</taxon>
        <taxon>Eutardigrada</taxon>
        <taxon>Parachela</taxon>
        <taxon>Hypsibioidea</taxon>
        <taxon>Ramazzottiidae</taxon>
        <taxon>Ramazzottius</taxon>
    </lineage>
</organism>
<gene>
    <name evidence="6" type="primary">RvY_13679-1</name>
    <name evidence="6" type="synonym">RvY_13679.1</name>
    <name evidence="6" type="ORF">RvY_13679</name>
</gene>
<dbReference type="Proteomes" id="UP000186922">
    <property type="component" value="Unassembled WGS sequence"/>
</dbReference>
<dbReference type="GO" id="GO:0003677">
    <property type="term" value="F:DNA binding"/>
    <property type="evidence" value="ECO:0007669"/>
    <property type="project" value="InterPro"/>
</dbReference>
<reference evidence="6 7" key="1">
    <citation type="journal article" date="2016" name="Nat. Commun.">
        <title>Extremotolerant tardigrade genome and improved radiotolerance of human cultured cells by tardigrade-unique protein.</title>
        <authorList>
            <person name="Hashimoto T."/>
            <person name="Horikawa D.D."/>
            <person name="Saito Y."/>
            <person name="Kuwahara H."/>
            <person name="Kozuka-Hata H."/>
            <person name="Shin-I T."/>
            <person name="Minakuchi Y."/>
            <person name="Ohishi K."/>
            <person name="Motoyama A."/>
            <person name="Aizu T."/>
            <person name="Enomoto A."/>
            <person name="Kondo K."/>
            <person name="Tanaka S."/>
            <person name="Hara Y."/>
            <person name="Koshikawa S."/>
            <person name="Sagara H."/>
            <person name="Miura T."/>
            <person name="Yokobori S."/>
            <person name="Miyagawa K."/>
            <person name="Suzuki Y."/>
            <person name="Kubo T."/>
            <person name="Oyama M."/>
            <person name="Kohara Y."/>
            <person name="Fujiyama A."/>
            <person name="Arakawa K."/>
            <person name="Katayama T."/>
            <person name="Toyoda A."/>
            <person name="Kunieda T."/>
        </authorList>
    </citation>
    <scope>NUCLEOTIDE SEQUENCE [LARGE SCALE GENOMIC DNA]</scope>
    <source>
        <strain evidence="6 7">YOKOZUNA-1</strain>
    </source>
</reference>
<sequence length="120" mass="13241">MSDVPSKYRQKIVDAIEVLRVRRFRPDAQRISGYCQRTYGLSGAEVKLDLERLVDEDAILKVRNFAEEQVEIVALPQPGTGVGATGSEAMLPSLVDYSGGTSYRDANKWIHTAAANGTRQ</sequence>
<keyword evidence="3" id="KW-0156">Chromatin regulator</keyword>
<name>A0A1D1VNQ6_RAMVA</name>
<protein>
    <recommendedName>
        <fullName evidence="5">SAMD1-like winged helix (WH) domain-containing protein</fullName>
    </recommendedName>
</protein>
<dbReference type="Pfam" id="PF21524">
    <property type="entry name" value="SAMD1_WH"/>
    <property type="match status" value="1"/>
</dbReference>